<dbReference type="EMBL" id="JAEDAE010000001">
    <property type="protein sequence ID" value="MBH8556417.1"/>
    <property type="molecule type" value="Genomic_DNA"/>
</dbReference>
<proteinExistence type="predicted"/>
<dbReference type="Pfam" id="PF10670">
    <property type="entry name" value="DUF4198"/>
    <property type="match status" value="1"/>
</dbReference>
<dbReference type="InterPro" id="IPR019613">
    <property type="entry name" value="DUF4198"/>
</dbReference>
<evidence type="ECO:0000313" key="2">
    <source>
        <dbReference type="Proteomes" id="UP000625631"/>
    </source>
</evidence>
<evidence type="ECO:0000313" key="1">
    <source>
        <dbReference type="EMBL" id="MBH8556417.1"/>
    </source>
</evidence>
<organism evidence="1 2">
    <name type="scientific">Hymenobacter negativus</name>
    <dbReference type="NCBI Taxonomy" id="2795026"/>
    <lineage>
        <taxon>Bacteria</taxon>
        <taxon>Pseudomonadati</taxon>
        <taxon>Bacteroidota</taxon>
        <taxon>Cytophagia</taxon>
        <taxon>Cytophagales</taxon>
        <taxon>Hymenobacteraceae</taxon>
        <taxon>Hymenobacter</taxon>
    </lineage>
</organism>
<comment type="caution">
    <text evidence="1">The sequence shown here is derived from an EMBL/GenBank/DDBJ whole genome shotgun (WGS) entry which is preliminary data.</text>
</comment>
<dbReference type="Proteomes" id="UP000625631">
    <property type="component" value="Unassembled WGS sequence"/>
</dbReference>
<protein>
    <submittedName>
        <fullName evidence="1">DUF4198 domain-containing protein</fullName>
    </submittedName>
</protein>
<dbReference type="RefSeq" id="WP_198073885.1">
    <property type="nucleotide sequence ID" value="NZ_JAEDAE010000001.1"/>
</dbReference>
<name>A0ABS0Q169_9BACT</name>
<accession>A0ABS0Q169</accession>
<keyword evidence="2" id="KW-1185">Reference proteome</keyword>
<sequence>MHIRTIVLAAIGGLLATAALAHEFWLEAPRFRLQPGETVNVHTLIGADFKGEPWTTKATKIQRLIRFSPTRTDSADLTPQNPTETDTFRTGFTFAQPGTHVVLLRSTNSFIELPADQFTAYLREEGLDYALKLRQENEEMAKPGRETYRRCAKTLIQVGEAAATAAATDSACRHIYGLPLELVPEQNPYRLAADKALTVRVLRAGRPAFGAAVQVWQRQPGGLPTTHYNTRANQNGRILLRLSGPGPYLLAAVDMSVAPAKLRARADWQSTWASLTFAGPAAALRIPAKH</sequence>
<reference evidence="1 2" key="1">
    <citation type="submission" date="2020-12" db="EMBL/GenBank/DDBJ databases">
        <title>Hymenobacter sp.</title>
        <authorList>
            <person name="Kim M.K."/>
        </authorList>
    </citation>
    <scope>NUCLEOTIDE SEQUENCE [LARGE SCALE GENOMIC DNA]</scope>
    <source>
        <strain evidence="1 2">BT442</strain>
    </source>
</reference>
<gene>
    <name evidence="1" type="ORF">I7X13_00060</name>
</gene>